<evidence type="ECO:0000256" key="1">
    <source>
        <dbReference type="SAM" id="MobiDB-lite"/>
    </source>
</evidence>
<keyword evidence="4" id="KW-1185">Reference proteome</keyword>
<dbReference type="EMBL" id="KL363272">
    <property type="protein sequence ID" value="KFD49358.1"/>
    <property type="molecule type" value="Genomic_DNA"/>
</dbReference>
<dbReference type="Proteomes" id="UP000030764">
    <property type="component" value="Unassembled WGS sequence"/>
</dbReference>
<feature type="region of interest" description="Disordered" evidence="1">
    <location>
        <begin position="264"/>
        <end position="287"/>
    </location>
</feature>
<reference evidence="3 4" key="1">
    <citation type="journal article" date="2014" name="Nat. Genet.">
        <title>Genome and transcriptome of the porcine whipworm Trichuris suis.</title>
        <authorList>
            <person name="Jex A.R."/>
            <person name="Nejsum P."/>
            <person name="Schwarz E.M."/>
            <person name="Hu L."/>
            <person name="Young N.D."/>
            <person name="Hall R.S."/>
            <person name="Korhonen P.K."/>
            <person name="Liao S."/>
            <person name="Thamsborg S."/>
            <person name="Xia J."/>
            <person name="Xu P."/>
            <person name="Wang S."/>
            <person name="Scheerlinck J.P."/>
            <person name="Hofmann A."/>
            <person name="Sternberg P.W."/>
            <person name="Wang J."/>
            <person name="Gasser R.B."/>
        </authorList>
    </citation>
    <scope>NUCLEOTIDE SEQUENCE [LARGE SCALE GENOMIC DNA]</scope>
    <source>
        <strain evidence="3">DCEP-RM93M</strain>
    </source>
</reference>
<feature type="signal peptide" evidence="2">
    <location>
        <begin position="1"/>
        <end position="19"/>
    </location>
</feature>
<gene>
    <name evidence="3" type="ORF">M513_09721</name>
</gene>
<accession>A0A085LWL2</accession>
<evidence type="ECO:0000313" key="4">
    <source>
        <dbReference type="Proteomes" id="UP000030764"/>
    </source>
</evidence>
<keyword evidence="2" id="KW-0732">Signal</keyword>
<name>A0A085LWL2_9BILA</name>
<feature type="compositionally biased region" description="Polar residues" evidence="1">
    <location>
        <begin position="275"/>
        <end position="287"/>
    </location>
</feature>
<proteinExistence type="predicted"/>
<protein>
    <recommendedName>
        <fullName evidence="5">Cystatin domain-containing protein</fullName>
    </recommendedName>
</protein>
<evidence type="ECO:0008006" key="5">
    <source>
        <dbReference type="Google" id="ProtNLM"/>
    </source>
</evidence>
<evidence type="ECO:0000313" key="3">
    <source>
        <dbReference type="EMBL" id="KFD49358.1"/>
    </source>
</evidence>
<dbReference type="AlphaFoldDB" id="A0A085LWL2"/>
<organism evidence="3 4">
    <name type="scientific">Trichuris suis</name>
    <name type="common">pig whipworm</name>
    <dbReference type="NCBI Taxonomy" id="68888"/>
    <lineage>
        <taxon>Eukaryota</taxon>
        <taxon>Metazoa</taxon>
        <taxon>Ecdysozoa</taxon>
        <taxon>Nematoda</taxon>
        <taxon>Enoplea</taxon>
        <taxon>Dorylaimia</taxon>
        <taxon>Trichinellida</taxon>
        <taxon>Trichuridae</taxon>
        <taxon>Trichuris</taxon>
    </lineage>
</organism>
<evidence type="ECO:0000256" key="2">
    <source>
        <dbReference type="SAM" id="SignalP"/>
    </source>
</evidence>
<sequence>MVALLKLTAILLCFASVSAIEKALLDKFAQAAVNGINKDKRSGDKLFVVLSYFKVMETDEAVTFDVIAVQTSCPKGTKDGPECKTNEKSPVLQHKVTATKKRNGVYSVASTGPMDPDSKRNVEHIATINLGRGFGILMEKCTVSYDLIIKVVLSEMVALFKLSVILLCLASVSAIEEALLKRFARLAVRGINKDKDSGDKIFIVHSYSNVIETDDKISFDLVAIQTSCLKAVMDDQGECKGNGNSPVLLHKVVVTKKPGGAYSVASTGPMDPDSQETLNTLNLESAK</sequence>
<feature type="chain" id="PRO_5001794891" description="Cystatin domain-containing protein" evidence="2">
    <location>
        <begin position="20"/>
        <end position="287"/>
    </location>
</feature>